<dbReference type="PANTHER" id="PTHR33993">
    <property type="entry name" value="GLYOXALASE-RELATED"/>
    <property type="match status" value="1"/>
</dbReference>
<accession>A0A809RCU3</accession>
<name>A0A809RCU3_9BACT</name>
<dbReference type="InterPro" id="IPR037523">
    <property type="entry name" value="VOC_core"/>
</dbReference>
<dbReference type="EMBL" id="AP021858">
    <property type="protein sequence ID" value="BBO24468.1"/>
    <property type="molecule type" value="Genomic_DNA"/>
</dbReference>
<dbReference type="InterPro" id="IPR029068">
    <property type="entry name" value="Glyas_Bleomycin-R_OHBP_Dase"/>
</dbReference>
<sequence length="143" mass="15748">MKMSDQNDQHALAEGRAFPWHELYAPNIDQALQFYVDALGFGITEMDMGTGSMYKMLTVDGKAVAGSMDTNSPDMQGVPPHWSVFMTVDDVDARLAKCLELGAKVVVPIMEVPTVGRMTLIADPAGAHIWLYQPAYAKDRRLS</sequence>
<gene>
    <name evidence="2" type="ORF">NPRO_20630</name>
</gene>
<dbReference type="CDD" id="cd07247">
    <property type="entry name" value="SgaA_N_like"/>
    <property type="match status" value="1"/>
</dbReference>
<feature type="domain" description="VOC" evidence="1">
    <location>
        <begin position="17"/>
        <end position="134"/>
    </location>
</feature>
<dbReference type="SUPFAM" id="SSF54593">
    <property type="entry name" value="Glyoxalase/Bleomycin resistance protein/Dihydroxybiphenyl dioxygenase"/>
    <property type="match status" value="1"/>
</dbReference>
<evidence type="ECO:0000313" key="2">
    <source>
        <dbReference type="EMBL" id="BBO24468.1"/>
    </source>
</evidence>
<proteinExistence type="predicted"/>
<dbReference type="Proteomes" id="UP000662873">
    <property type="component" value="Chromosome"/>
</dbReference>
<dbReference type="Gene3D" id="3.10.180.10">
    <property type="entry name" value="2,3-Dihydroxybiphenyl 1,2-Dioxygenase, domain 1"/>
    <property type="match status" value="1"/>
</dbReference>
<reference evidence="2" key="1">
    <citation type="journal article" name="DNA Res.">
        <title>The physiological potential of anammox bacteria as revealed by their core genome structure.</title>
        <authorList>
            <person name="Okubo T."/>
            <person name="Toyoda A."/>
            <person name="Fukuhara K."/>
            <person name="Uchiyama I."/>
            <person name="Harigaya Y."/>
            <person name="Kuroiwa M."/>
            <person name="Suzuki T."/>
            <person name="Murakami Y."/>
            <person name="Suwa Y."/>
            <person name="Takami H."/>
        </authorList>
    </citation>
    <scope>NUCLEOTIDE SEQUENCE</scope>
    <source>
        <strain evidence="2">317325-2</strain>
    </source>
</reference>
<protein>
    <submittedName>
        <fullName evidence="2">27 kDa antigen Cfp30B</fullName>
    </submittedName>
</protein>
<dbReference type="InterPro" id="IPR004360">
    <property type="entry name" value="Glyas_Fos-R_dOase_dom"/>
</dbReference>
<dbReference type="InterPro" id="IPR052164">
    <property type="entry name" value="Anthracycline_SecMetBiosynth"/>
</dbReference>
<dbReference type="PANTHER" id="PTHR33993:SF14">
    <property type="entry name" value="GB|AAF24581.1"/>
    <property type="match status" value="1"/>
</dbReference>
<dbReference type="AlphaFoldDB" id="A0A809RCU3"/>
<evidence type="ECO:0000313" key="3">
    <source>
        <dbReference type="Proteomes" id="UP000662873"/>
    </source>
</evidence>
<organism evidence="2 3">
    <name type="scientific">Candidatus Nitrosymbiomonas proteolyticus</name>
    <dbReference type="NCBI Taxonomy" id="2608984"/>
    <lineage>
        <taxon>Bacteria</taxon>
        <taxon>Bacillati</taxon>
        <taxon>Armatimonadota</taxon>
        <taxon>Armatimonadota incertae sedis</taxon>
        <taxon>Candidatus Nitrosymbiomonas</taxon>
    </lineage>
</organism>
<dbReference type="Pfam" id="PF00903">
    <property type="entry name" value="Glyoxalase"/>
    <property type="match status" value="1"/>
</dbReference>
<dbReference type="KEGG" id="npy:NPRO_20630"/>
<dbReference type="PROSITE" id="PS51819">
    <property type="entry name" value="VOC"/>
    <property type="match status" value="1"/>
</dbReference>
<evidence type="ECO:0000259" key="1">
    <source>
        <dbReference type="PROSITE" id="PS51819"/>
    </source>
</evidence>